<reference evidence="2" key="1">
    <citation type="submission" date="2019-04" db="EMBL/GenBank/DDBJ databases">
        <title>Draft genome sequence of Pseudonocardiaceae bacterium SL3-2-4.</title>
        <authorList>
            <person name="Ningsih F."/>
            <person name="Yokota A."/>
            <person name="Sakai Y."/>
            <person name="Nanatani K."/>
            <person name="Yabe S."/>
            <person name="Oetari A."/>
            <person name="Sjamsuridzal W."/>
        </authorList>
    </citation>
    <scope>NUCLEOTIDE SEQUENCE [LARGE SCALE GENOMIC DNA]</scope>
    <source>
        <strain evidence="2">SL3-2-4</strain>
    </source>
</reference>
<gene>
    <name evidence="1" type="ORF">GTS_00140</name>
</gene>
<dbReference type="InterPro" id="IPR006764">
    <property type="entry name" value="SAM_dep_MeTrfase_SAV2177_type"/>
</dbReference>
<dbReference type="EMBL" id="BJFL01000001">
    <property type="protein sequence ID" value="GDY28381.1"/>
    <property type="molecule type" value="Genomic_DNA"/>
</dbReference>
<dbReference type="PIRSF" id="PIRSF017393">
    <property type="entry name" value="MTase_SAV2177"/>
    <property type="match status" value="1"/>
</dbReference>
<comment type="caution">
    <text evidence="1">The sequence shown here is derived from an EMBL/GenBank/DDBJ whole genome shotgun (WGS) entry which is preliminary data.</text>
</comment>
<dbReference type="AlphaFoldDB" id="A0A4D4IW17"/>
<organism evidence="1 2">
    <name type="scientific">Gandjariella thermophila</name>
    <dbReference type="NCBI Taxonomy" id="1931992"/>
    <lineage>
        <taxon>Bacteria</taxon>
        <taxon>Bacillati</taxon>
        <taxon>Actinomycetota</taxon>
        <taxon>Actinomycetes</taxon>
        <taxon>Pseudonocardiales</taxon>
        <taxon>Pseudonocardiaceae</taxon>
        <taxon>Gandjariella</taxon>
    </lineage>
</organism>
<dbReference type="InterPro" id="IPR029063">
    <property type="entry name" value="SAM-dependent_MTases_sf"/>
</dbReference>
<keyword evidence="2" id="KW-1185">Reference proteome</keyword>
<dbReference type="Pfam" id="PF04672">
    <property type="entry name" value="Methyltransf_19"/>
    <property type="match status" value="1"/>
</dbReference>
<accession>A0A4D4IW17</accession>
<protein>
    <recommendedName>
        <fullName evidence="3">S-adenosyl methyltransferase</fullName>
    </recommendedName>
</protein>
<dbReference type="OrthoDB" id="4134439at2"/>
<dbReference type="Proteomes" id="UP000298860">
    <property type="component" value="Unassembled WGS sequence"/>
</dbReference>
<dbReference type="Gene3D" id="3.40.50.150">
    <property type="entry name" value="Vaccinia Virus protein VP39"/>
    <property type="match status" value="1"/>
</dbReference>
<evidence type="ECO:0000313" key="1">
    <source>
        <dbReference type="EMBL" id="GDY28381.1"/>
    </source>
</evidence>
<name>A0A4D4IW17_9PSEU</name>
<sequence>MYSYWLGGSHYLPTDRDRAERALACVPHLPYLVRTHRAFLRRAVRYLVGLGVAQFLDLGSGLPADGSVHEVAQGVNPDCRVVYTDLDAAVATEGRRLLADVPGTGYVHADIRDPERLLGAVAECGLLDLGRPTAVVMVDVLQHIPDEDDPAGLIAAYAAAVGPAGYLAISHTSPDPDTLAGLELYAQLYAPSPAMTFRHPMRVVELLGGLEIVAPGVVPVPLWRPEPGADTDRNPEHFFGCAALARPR</sequence>
<dbReference type="SUPFAM" id="SSF53335">
    <property type="entry name" value="S-adenosyl-L-methionine-dependent methyltransferases"/>
    <property type="match status" value="1"/>
</dbReference>
<evidence type="ECO:0008006" key="3">
    <source>
        <dbReference type="Google" id="ProtNLM"/>
    </source>
</evidence>
<evidence type="ECO:0000313" key="2">
    <source>
        <dbReference type="Proteomes" id="UP000298860"/>
    </source>
</evidence>
<proteinExistence type="predicted"/>